<dbReference type="EMBL" id="KN822948">
    <property type="protein sequence ID" value="KIO33460.1"/>
    <property type="molecule type" value="Genomic_DNA"/>
</dbReference>
<dbReference type="InterPro" id="IPR002347">
    <property type="entry name" value="SDR_fam"/>
</dbReference>
<dbReference type="PANTHER" id="PTHR47534">
    <property type="entry name" value="YALI0E05731P"/>
    <property type="match status" value="1"/>
</dbReference>
<evidence type="ECO:0000313" key="3">
    <source>
        <dbReference type="Proteomes" id="UP000054248"/>
    </source>
</evidence>
<proteinExistence type="predicted"/>
<evidence type="ECO:0000313" key="2">
    <source>
        <dbReference type="EMBL" id="KIO33460.1"/>
    </source>
</evidence>
<dbReference type="HOGENOM" id="CLU_044999_1_0_1"/>
<dbReference type="InterPro" id="IPR052228">
    <property type="entry name" value="Sec_Metab_Biosynth_Oxidored"/>
</dbReference>
<evidence type="ECO:0008006" key="4">
    <source>
        <dbReference type="Google" id="ProtNLM"/>
    </source>
</evidence>
<reference evidence="2 3" key="1">
    <citation type="submission" date="2014-04" db="EMBL/GenBank/DDBJ databases">
        <authorList>
            <consortium name="DOE Joint Genome Institute"/>
            <person name="Kuo A."/>
            <person name="Girlanda M."/>
            <person name="Perotto S."/>
            <person name="Kohler A."/>
            <person name="Nagy L.G."/>
            <person name="Floudas D."/>
            <person name="Copeland A."/>
            <person name="Barry K.W."/>
            <person name="Cichocki N."/>
            <person name="Veneault-Fourrey C."/>
            <person name="LaButti K."/>
            <person name="Lindquist E.A."/>
            <person name="Lipzen A."/>
            <person name="Lundell T."/>
            <person name="Morin E."/>
            <person name="Murat C."/>
            <person name="Sun H."/>
            <person name="Tunlid A."/>
            <person name="Henrissat B."/>
            <person name="Grigoriev I.V."/>
            <person name="Hibbett D.S."/>
            <person name="Martin F."/>
            <person name="Nordberg H.P."/>
            <person name="Cantor M.N."/>
            <person name="Hua S.X."/>
        </authorList>
    </citation>
    <scope>NUCLEOTIDE SEQUENCE [LARGE SCALE GENOMIC DNA]</scope>
    <source>
        <strain evidence="2 3">MUT 4182</strain>
    </source>
</reference>
<dbReference type="Proteomes" id="UP000054248">
    <property type="component" value="Unassembled WGS sequence"/>
</dbReference>
<sequence>MPSLDAVRESNSSFSPAYRPTALFVGGTSGVGEATAKAFANAVKGRAHIILCGRNRSRAEHIIAGFPQTPESKYEFIQCDVSLIKNVSKAAEEVKSRIDAKLNYLVTSQGLMTLKGYDPTSEGIDYKLSLHFYSRWRASFADELMPCLEKAAAEGEEARFMSILHPATGAPLDTDDLGLKQKFTLPRAAGQSVTYNDLFVEEYAKLHPNISFIHAFPGFTRTAIGRNLPWYTLPIKPVVHLLSRSQDDSGQYLCFALVNPTYKSGGFLVDENGEQQSPKANLASDEGRQALMKHYAAVVRIA</sequence>
<dbReference type="InterPro" id="IPR036291">
    <property type="entry name" value="NAD(P)-bd_dom_sf"/>
</dbReference>
<dbReference type="Pfam" id="PF00106">
    <property type="entry name" value="adh_short"/>
    <property type="match status" value="1"/>
</dbReference>
<dbReference type="AlphaFoldDB" id="A0A0C3QL89"/>
<keyword evidence="1" id="KW-0560">Oxidoreductase</keyword>
<dbReference type="PANTHER" id="PTHR47534:SF3">
    <property type="entry name" value="ALCOHOL DEHYDROGENASE-LIKE C-TERMINAL DOMAIN-CONTAINING PROTEIN"/>
    <property type="match status" value="1"/>
</dbReference>
<dbReference type="GO" id="GO:0016491">
    <property type="term" value="F:oxidoreductase activity"/>
    <property type="evidence" value="ECO:0007669"/>
    <property type="project" value="UniProtKB-KW"/>
</dbReference>
<dbReference type="Gene3D" id="3.40.50.720">
    <property type="entry name" value="NAD(P)-binding Rossmann-like Domain"/>
    <property type="match status" value="1"/>
</dbReference>
<protein>
    <recommendedName>
        <fullName evidence="4">Ketoreductase (KR) domain-containing protein</fullName>
    </recommendedName>
</protein>
<dbReference type="OrthoDB" id="2898509at2759"/>
<reference evidence="3" key="2">
    <citation type="submission" date="2015-01" db="EMBL/GenBank/DDBJ databases">
        <title>Evolutionary Origins and Diversification of the Mycorrhizal Mutualists.</title>
        <authorList>
            <consortium name="DOE Joint Genome Institute"/>
            <consortium name="Mycorrhizal Genomics Consortium"/>
            <person name="Kohler A."/>
            <person name="Kuo A."/>
            <person name="Nagy L.G."/>
            <person name="Floudas D."/>
            <person name="Copeland A."/>
            <person name="Barry K.W."/>
            <person name="Cichocki N."/>
            <person name="Veneault-Fourrey C."/>
            <person name="LaButti K."/>
            <person name="Lindquist E.A."/>
            <person name="Lipzen A."/>
            <person name="Lundell T."/>
            <person name="Morin E."/>
            <person name="Murat C."/>
            <person name="Riley R."/>
            <person name="Ohm R."/>
            <person name="Sun H."/>
            <person name="Tunlid A."/>
            <person name="Henrissat B."/>
            <person name="Grigoriev I.V."/>
            <person name="Hibbett D.S."/>
            <person name="Martin F."/>
        </authorList>
    </citation>
    <scope>NUCLEOTIDE SEQUENCE [LARGE SCALE GENOMIC DNA]</scope>
    <source>
        <strain evidence="3">MUT 4182</strain>
    </source>
</reference>
<gene>
    <name evidence="2" type="ORF">M407DRAFT_233089</name>
</gene>
<name>A0A0C3QL89_9AGAM</name>
<keyword evidence="3" id="KW-1185">Reference proteome</keyword>
<organism evidence="2 3">
    <name type="scientific">Tulasnella calospora MUT 4182</name>
    <dbReference type="NCBI Taxonomy" id="1051891"/>
    <lineage>
        <taxon>Eukaryota</taxon>
        <taxon>Fungi</taxon>
        <taxon>Dikarya</taxon>
        <taxon>Basidiomycota</taxon>
        <taxon>Agaricomycotina</taxon>
        <taxon>Agaricomycetes</taxon>
        <taxon>Cantharellales</taxon>
        <taxon>Tulasnellaceae</taxon>
        <taxon>Tulasnella</taxon>
    </lineage>
</organism>
<evidence type="ECO:0000256" key="1">
    <source>
        <dbReference type="ARBA" id="ARBA00023002"/>
    </source>
</evidence>
<dbReference type="SUPFAM" id="SSF51735">
    <property type="entry name" value="NAD(P)-binding Rossmann-fold domains"/>
    <property type="match status" value="1"/>
</dbReference>
<accession>A0A0C3QL89</accession>
<dbReference type="STRING" id="1051891.A0A0C3QL89"/>